<reference evidence="3" key="1">
    <citation type="submission" date="2020-10" db="EMBL/GenBank/DDBJ databases">
        <authorList>
            <person name="Gilroy R."/>
        </authorList>
    </citation>
    <scope>NUCLEOTIDE SEQUENCE</scope>
    <source>
        <strain evidence="3">CHK189-12415</strain>
    </source>
</reference>
<evidence type="ECO:0000259" key="2">
    <source>
        <dbReference type="Pfam" id="PF20434"/>
    </source>
</evidence>
<dbReference type="InterPro" id="IPR050300">
    <property type="entry name" value="GDXG_lipolytic_enzyme"/>
</dbReference>
<dbReference type="PANTHER" id="PTHR48081">
    <property type="entry name" value="AB HYDROLASE SUPERFAMILY PROTEIN C4A8.06C"/>
    <property type="match status" value="1"/>
</dbReference>
<gene>
    <name evidence="3" type="ORF">IAB37_07170</name>
</gene>
<evidence type="ECO:0000313" key="4">
    <source>
        <dbReference type="Proteomes" id="UP000824241"/>
    </source>
</evidence>
<dbReference type="InterPro" id="IPR029058">
    <property type="entry name" value="AB_hydrolase_fold"/>
</dbReference>
<reference evidence="3" key="2">
    <citation type="journal article" date="2021" name="PeerJ">
        <title>Extensive microbial diversity within the chicken gut microbiome revealed by metagenomics and culture.</title>
        <authorList>
            <person name="Gilroy R."/>
            <person name="Ravi A."/>
            <person name="Getino M."/>
            <person name="Pursley I."/>
            <person name="Horton D.L."/>
            <person name="Alikhan N.F."/>
            <person name="Baker D."/>
            <person name="Gharbi K."/>
            <person name="Hall N."/>
            <person name="Watson M."/>
            <person name="Adriaenssens E.M."/>
            <person name="Foster-Nyarko E."/>
            <person name="Jarju S."/>
            <person name="Secka A."/>
            <person name="Antonio M."/>
            <person name="Oren A."/>
            <person name="Chaudhuri R.R."/>
            <person name="La Ragione R."/>
            <person name="Hildebrand F."/>
            <person name="Pallen M.J."/>
        </authorList>
    </citation>
    <scope>NUCLEOTIDE SEQUENCE</scope>
    <source>
        <strain evidence="3">CHK189-12415</strain>
    </source>
</reference>
<dbReference type="AlphaFoldDB" id="A0A9D1DY48"/>
<comment type="caution">
    <text evidence="3">The sequence shown here is derived from an EMBL/GenBank/DDBJ whole genome shotgun (WGS) entry which is preliminary data.</text>
</comment>
<dbReference type="InterPro" id="IPR049492">
    <property type="entry name" value="BD-FAE-like_dom"/>
</dbReference>
<dbReference type="SUPFAM" id="SSF53474">
    <property type="entry name" value="alpha/beta-Hydrolases"/>
    <property type="match status" value="1"/>
</dbReference>
<dbReference type="Gene3D" id="3.40.50.1820">
    <property type="entry name" value="alpha/beta hydrolase"/>
    <property type="match status" value="1"/>
</dbReference>
<evidence type="ECO:0000256" key="1">
    <source>
        <dbReference type="ARBA" id="ARBA00022801"/>
    </source>
</evidence>
<name>A0A9D1DY48_9FIRM</name>
<sequence>MAEFTPEMTLREVRKTPEFADFAPFIMFCNEDPADDPVNPGKDPEDFTMKSDPVCATIEGLTVLRDNVRKGIQVAYDIYTDEEKAKEPDKDNTKLFFFPGKPGKPFMLVCAGGGYATVCSFLEGFPVAARLNRMGYNAFVLSYRVNEVGLLPKPTEDVAAALRLIFANADKFQVSTENYAVAGFSAGGHVTGSWGTNYLGYPRFGMPKPALLVLAYGASKTKANPGNFFFRSMVGDNPDPEMVKAVDITANVTPDYPATFLWQCKDDPLVPFEAAEAMDKALETAGVPHMFMAFEKGGHGIGLGDNTDAAGWLDHAVEFWETVSK</sequence>
<proteinExistence type="predicted"/>
<protein>
    <submittedName>
        <fullName evidence="3">Alpha/beta hydrolase</fullName>
    </submittedName>
</protein>
<dbReference type="Proteomes" id="UP000824241">
    <property type="component" value="Unassembled WGS sequence"/>
</dbReference>
<keyword evidence="1 3" id="KW-0378">Hydrolase</keyword>
<dbReference type="EMBL" id="DVHA01000229">
    <property type="protein sequence ID" value="HIR61335.1"/>
    <property type="molecule type" value="Genomic_DNA"/>
</dbReference>
<organism evidence="3 4">
    <name type="scientific">Candidatus Faecivivens stercoravium</name>
    <dbReference type="NCBI Taxonomy" id="2840803"/>
    <lineage>
        <taxon>Bacteria</taxon>
        <taxon>Bacillati</taxon>
        <taxon>Bacillota</taxon>
        <taxon>Clostridia</taxon>
        <taxon>Eubacteriales</taxon>
        <taxon>Oscillospiraceae</taxon>
        <taxon>Oscillospiraceae incertae sedis</taxon>
        <taxon>Candidatus Faecivivens</taxon>
    </lineage>
</organism>
<dbReference type="GO" id="GO:0016787">
    <property type="term" value="F:hydrolase activity"/>
    <property type="evidence" value="ECO:0007669"/>
    <property type="project" value="UniProtKB-KW"/>
</dbReference>
<accession>A0A9D1DY48</accession>
<evidence type="ECO:0000313" key="3">
    <source>
        <dbReference type="EMBL" id="HIR61335.1"/>
    </source>
</evidence>
<dbReference type="PANTHER" id="PTHR48081:SF6">
    <property type="entry name" value="PEPTIDASE S9 PROLYL OLIGOPEPTIDASE CATALYTIC DOMAIN-CONTAINING PROTEIN"/>
    <property type="match status" value="1"/>
</dbReference>
<feature type="domain" description="BD-FAE-like" evidence="2">
    <location>
        <begin position="106"/>
        <end position="191"/>
    </location>
</feature>
<dbReference type="Pfam" id="PF20434">
    <property type="entry name" value="BD-FAE"/>
    <property type="match status" value="1"/>
</dbReference>